<dbReference type="PANTHER" id="PTHR47505">
    <property type="entry name" value="DNA UTILIZATION PROTEIN YHGH"/>
    <property type="match status" value="1"/>
</dbReference>
<dbReference type="EMBL" id="CP029480">
    <property type="protein sequence ID" value="AWV99749.1"/>
    <property type="molecule type" value="Genomic_DNA"/>
</dbReference>
<keyword evidence="4" id="KW-1185">Reference proteome</keyword>
<evidence type="ECO:0000256" key="1">
    <source>
        <dbReference type="ARBA" id="ARBA00008007"/>
    </source>
</evidence>
<dbReference type="SUPFAM" id="SSF53271">
    <property type="entry name" value="PRTase-like"/>
    <property type="match status" value="1"/>
</dbReference>
<dbReference type="KEGG" id="als:DJ013_16845"/>
<sequence>MNPLQLAIELMYPRLCSACFGTLQVYENHICIKCNLSLPKIALHENEQVKLDKKFWGKLNIENTYSFLQFIKNGPVQNILHKLKYKNSPELANFMGRWFGNHLLTLGFDKEVDLILGIPLHPIKQKRRGYNQADQLAEGISEILQVPFETNILVRTEFTETQTNKSRYKRFENMEGVFKIEDPEKVKGKRIALVDDVLTTGATLEIAGAELIKAGCSELSILTLAAAL</sequence>
<dbReference type="PANTHER" id="PTHR47505:SF1">
    <property type="entry name" value="DNA UTILIZATION PROTEIN YHGH"/>
    <property type="match status" value="1"/>
</dbReference>
<evidence type="ECO:0000313" key="3">
    <source>
        <dbReference type="EMBL" id="AWV99749.1"/>
    </source>
</evidence>
<dbReference type="InterPro" id="IPR000836">
    <property type="entry name" value="PRTase_dom"/>
</dbReference>
<dbReference type="OrthoDB" id="9779910at2"/>
<evidence type="ECO:0000313" key="4">
    <source>
        <dbReference type="Proteomes" id="UP000249873"/>
    </source>
</evidence>
<reference evidence="3 4" key="1">
    <citation type="submission" date="2018-05" db="EMBL/GenBank/DDBJ databases">
        <title>Complete genome sequence of Arcticibacterium luteifluviistationis SM1504T, a cytophagaceae bacterium isolated from Arctic surface seawater.</title>
        <authorList>
            <person name="Li Y."/>
            <person name="Qin Q.-L."/>
        </authorList>
    </citation>
    <scope>NUCLEOTIDE SEQUENCE [LARGE SCALE GENOMIC DNA]</scope>
    <source>
        <strain evidence="3 4">SM1504</strain>
    </source>
</reference>
<dbReference type="Proteomes" id="UP000249873">
    <property type="component" value="Chromosome"/>
</dbReference>
<dbReference type="Pfam" id="PF00156">
    <property type="entry name" value="Pribosyltran"/>
    <property type="match status" value="1"/>
</dbReference>
<accession>A0A2Z4GEJ3</accession>
<evidence type="ECO:0000259" key="2">
    <source>
        <dbReference type="Pfam" id="PF00156"/>
    </source>
</evidence>
<name>A0A2Z4GEJ3_9BACT</name>
<comment type="similarity">
    <text evidence="1">Belongs to the ComF/GntX family.</text>
</comment>
<dbReference type="AlphaFoldDB" id="A0A2Z4GEJ3"/>
<dbReference type="Gene3D" id="3.40.50.2020">
    <property type="match status" value="1"/>
</dbReference>
<dbReference type="RefSeq" id="WP_111373117.1">
    <property type="nucleotide sequence ID" value="NZ_CP029480.1"/>
</dbReference>
<feature type="domain" description="Phosphoribosyltransferase" evidence="2">
    <location>
        <begin position="127"/>
        <end position="226"/>
    </location>
</feature>
<gene>
    <name evidence="3" type="ORF">DJ013_16845</name>
</gene>
<dbReference type="CDD" id="cd06223">
    <property type="entry name" value="PRTases_typeI"/>
    <property type="match status" value="1"/>
</dbReference>
<organism evidence="3 4">
    <name type="scientific">Arcticibacterium luteifluviistationis</name>
    <dbReference type="NCBI Taxonomy" id="1784714"/>
    <lineage>
        <taxon>Bacteria</taxon>
        <taxon>Pseudomonadati</taxon>
        <taxon>Bacteroidota</taxon>
        <taxon>Cytophagia</taxon>
        <taxon>Cytophagales</taxon>
        <taxon>Leadbetterellaceae</taxon>
        <taxon>Arcticibacterium</taxon>
    </lineage>
</organism>
<proteinExistence type="inferred from homology"/>
<protein>
    <recommendedName>
        <fullName evidence="2">Phosphoribosyltransferase domain-containing protein</fullName>
    </recommendedName>
</protein>
<dbReference type="InterPro" id="IPR029057">
    <property type="entry name" value="PRTase-like"/>
</dbReference>
<dbReference type="InterPro" id="IPR051910">
    <property type="entry name" value="ComF/GntX_DNA_util-trans"/>
</dbReference>